<dbReference type="PANTHER" id="PTHR10889">
    <property type="entry name" value="DEOXYRIBOSE-PHOSPHATE ALDOLASE"/>
    <property type="match status" value="1"/>
</dbReference>
<comment type="subcellular location">
    <subcellularLocation>
        <location evidence="7">Cytoplasm</location>
    </subcellularLocation>
</comment>
<dbReference type="AlphaFoldDB" id="A0A6M2AYI2"/>
<name>A0A6M2AYI2_9GAMM</name>
<dbReference type="Pfam" id="PF01791">
    <property type="entry name" value="DeoC"/>
    <property type="match status" value="1"/>
</dbReference>
<evidence type="ECO:0000256" key="1">
    <source>
        <dbReference type="ARBA" id="ARBA00010936"/>
    </source>
</evidence>
<dbReference type="Gene3D" id="3.20.20.70">
    <property type="entry name" value="Aldolase class I"/>
    <property type="match status" value="1"/>
</dbReference>
<evidence type="ECO:0000313" key="8">
    <source>
        <dbReference type="EMBL" id="NGX86016.1"/>
    </source>
</evidence>
<dbReference type="EC" id="4.1.2.4" evidence="7"/>
<proteinExistence type="inferred from homology"/>
<keyword evidence="2 7" id="KW-0963">Cytoplasm</keyword>
<dbReference type="InterPro" id="IPR002915">
    <property type="entry name" value="DeoC/FbaB/LacD_aldolase"/>
</dbReference>
<dbReference type="GO" id="GO:0006018">
    <property type="term" value="P:2-deoxyribose 1-phosphate catabolic process"/>
    <property type="evidence" value="ECO:0007669"/>
    <property type="project" value="UniProtKB-UniRule"/>
</dbReference>
<comment type="caution">
    <text evidence="8">The sequence shown here is derived from an EMBL/GenBank/DDBJ whole genome shotgun (WGS) entry which is preliminary data.</text>
</comment>
<protein>
    <recommendedName>
        <fullName evidence="7">Deoxyribose-phosphate aldolase</fullName>
        <shortName evidence="7">DERA</shortName>
        <ecNumber evidence="7">4.1.2.4</ecNumber>
    </recommendedName>
    <alternativeName>
        <fullName evidence="7">2-deoxy-D-ribose 5-phosphate aldolase</fullName>
    </alternativeName>
    <alternativeName>
        <fullName evidence="7">Phosphodeoxyriboaldolase</fullName>
        <shortName evidence="7">Deoxyriboaldolase</shortName>
    </alternativeName>
</protein>
<feature type="active site" description="Proton donor/acceptor" evidence="7">
    <location>
        <position position="187"/>
    </location>
</feature>
<keyword evidence="9" id="KW-1185">Reference proteome</keyword>
<feature type="active site" description="Schiff-base intermediate with acetaldehyde" evidence="7">
    <location>
        <position position="158"/>
    </location>
</feature>
<reference evidence="8 9" key="2">
    <citation type="submission" date="2020-03" db="EMBL/GenBank/DDBJ databases">
        <title>Rahnella aceri sp. nov., isoated from traditional Jeju Makgeolli.</title>
        <authorList>
            <person name="Kim I.S."/>
            <person name="Jeon D."/>
        </authorList>
    </citation>
    <scope>NUCLEOTIDE SEQUENCE [LARGE SCALE GENOMIC DNA]</scope>
    <source>
        <strain evidence="8 9">Lac-M11</strain>
    </source>
</reference>
<comment type="function">
    <text evidence="6 7">Catalyzes a reversible aldol reaction between acetaldehyde and D-glyceraldehyde 3-phosphate to generate 2-deoxy-D-ribose 5-phosphate.</text>
</comment>
<dbReference type="PIRSF" id="PIRSF001357">
    <property type="entry name" value="DeoC"/>
    <property type="match status" value="1"/>
</dbReference>
<dbReference type="SMART" id="SM01133">
    <property type="entry name" value="DeoC"/>
    <property type="match status" value="1"/>
</dbReference>
<evidence type="ECO:0000256" key="2">
    <source>
        <dbReference type="ARBA" id="ARBA00022490"/>
    </source>
</evidence>
<reference evidence="8 9" key="1">
    <citation type="submission" date="2020-01" db="EMBL/GenBank/DDBJ databases">
        <authorList>
            <person name="Lee S.D."/>
        </authorList>
    </citation>
    <scope>NUCLEOTIDE SEQUENCE [LARGE SCALE GENOMIC DNA]</scope>
    <source>
        <strain evidence="8 9">Lac-M11</strain>
    </source>
</reference>
<evidence type="ECO:0000256" key="5">
    <source>
        <dbReference type="ARBA" id="ARBA00048791"/>
    </source>
</evidence>
<dbReference type="GO" id="GO:0005737">
    <property type="term" value="C:cytoplasm"/>
    <property type="evidence" value="ECO:0007669"/>
    <property type="project" value="UniProtKB-SubCell"/>
</dbReference>
<dbReference type="GO" id="GO:0004139">
    <property type="term" value="F:deoxyribose-phosphate aldolase activity"/>
    <property type="evidence" value="ECO:0007669"/>
    <property type="project" value="UniProtKB-UniRule"/>
</dbReference>
<keyword evidence="4 7" id="KW-0704">Schiff base</keyword>
<evidence type="ECO:0000256" key="4">
    <source>
        <dbReference type="ARBA" id="ARBA00023270"/>
    </source>
</evidence>
<accession>A0A6M2AYI2</accession>
<evidence type="ECO:0000313" key="9">
    <source>
        <dbReference type="Proteomes" id="UP000476696"/>
    </source>
</evidence>
<comment type="pathway">
    <text evidence="7">Carbohydrate degradation; 2-deoxy-D-ribose 1-phosphate degradation; D-glyceraldehyde 3-phosphate and acetaldehyde from 2-deoxy-alpha-D-ribose 1-phosphate: step 2/2.</text>
</comment>
<organism evidence="8 9">
    <name type="scientific">Rahnella contaminans</name>
    <dbReference type="NCBI Taxonomy" id="2703882"/>
    <lineage>
        <taxon>Bacteria</taxon>
        <taxon>Pseudomonadati</taxon>
        <taxon>Pseudomonadota</taxon>
        <taxon>Gammaproteobacteria</taxon>
        <taxon>Enterobacterales</taxon>
        <taxon>Yersiniaceae</taxon>
        <taxon>Rahnella</taxon>
    </lineage>
</organism>
<dbReference type="InterPro" id="IPR013785">
    <property type="entry name" value="Aldolase_TIM"/>
</dbReference>
<dbReference type="SUPFAM" id="SSF51569">
    <property type="entry name" value="Aldolase"/>
    <property type="match status" value="1"/>
</dbReference>
<comment type="catalytic activity">
    <reaction evidence="5 7">
        <text>2-deoxy-D-ribose 5-phosphate = D-glyceraldehyde 3-phosphate + acetaldehyde</text>
        <dbReference type="Rhea" id="RHEA:12821"/>
        <dbReference type="ChEBI" id="CHEBI:15343"/>
        <dbReference type="ChEBI" id="CHEBI:59776"/>
        <dbReference type="ChEBI" id="CHEBI:62877"/>
        <dbReference type="EC" id="4.1.2.4"/>
    </reaction>
</comment>
<dbReference type="EMBL" id="JAADJS010000001">
    <property type="protein sequence ID" value="NGX86016.1"/>
    <property type="molecule type" value="Genomic_DNA"/>
</dbReference>
<sequence length="225" mass="23980">MKYSAEKLAAFFDHTNLHAYATKEDFQKLCDEAKEYGFASVAINSWPVAICRQMLEGSSVLTGAAIGFPLGQMTIAAKVFEAQDAVNNGAQEFDYLLNVGKVKEHDYAYIREEMAALVAVANKAGIVSKVIFETCYLTTDEIIQVAKIAAEVKPGFVKTSTGFGTAGATAEHVKLMKEHAGEHVQVKAAGGIRTLSDALAMIDAGATRLGSSAGIKIVNELLAAK</sequence>
<dbReference type="InterPro" id="IPR011343">
    <property type="entry name" value="DeoC"/>
</dbReference>
<evidence type="ECO:0000256" key="3">
    <source>
        <dbReference type="ARBA" id="ARBA00023239"/>
    </source>
</evidence>
<dbReference type="HAMAP" id="MF_00114">
    <property type="entry name" value="DeoC_type1"/>
    <property type="match status" value="1"/>
</dbReference>
<comment type="similarity">
    <text evidence="1 7">Belongs to the DeoC/FbaB aldolase family. DeoC type 1 subfamily.</text>
</comment>
<dbReference type="NCBIfam" id="TIGR00126">
    <property type="entry name" value="deoC"/>
    <property type="match status" value="1"/>
</dbReference>
<dbReference type="InterPro" id="IPR028581">
    <property type="entry name" value="DeoC_typeI"/>
</dbReference>
<dbReference type="PANTHER" id="PTHR10889:SF1">
    <property type="entry name" value="DEOXYRIBOSE-PHOSPHATE ALDOLASE"/>
    <property type="match status" value="1"/>
</dbReference>
<gene>
    <name evidence="7 8" type="primary">deoC</name>
    <name evidence="8" type="ORF">GW579_02820</name>
</gene>
<evidence type="ECO:0000256" key="6">
    <source>
        <dbReference type="ARBA" id="ARBA00056337"/>
    </source>
</evidence>
<dbReference type="GO" id="GO:0016052">
    <property type="term" value="P:carbohydrate catabolic process"/>
    <property type="evidence" value="ECO:0007669"/>
    <property type="project" value="TreeGrafter"/>
</dbReference>
<dbReference type="RefSeq" id="WP_152326135.1">
    <property type="nucleotide sequence ID" value="NZ_JAADJS010000001.1"/>
</dbReference>
<dbReference type="CDD" id="cd00959">
    <property type="entry name" value="DeoC"/>
    <property type="match status" value="1"/>
</dbReference>
<dbReference type="FunFam" id="3.20.20.70:FF:000044">
    <property type="entry name" value="Deoxyribose-phosphate aldolase"/>
    <property type="match status" value="1"/>
</dbReference>
<dbReference type="GO" id="GO:0009264">
    <property type="term" value="P:deoxyribonucleotide catabolic process"/>
    <property type="evidence" value="ECO:0007669"/>
    <property type="project" value="UniProtKB-UniRule"/>
</dbReference>
<dbReference type="Proteomes" id="UP000476696">
    <property type="component" value="Unassembled WGS sequence"/>
</dbReference>
<dbReference type="UniPathway" id="UPA00002">
    <property type="reaction ID" value="UER00468"/>
</dbReference>
<evidence type="ECO:0000256" key="7">
    <source>
        <dbReference type="HAMAP-Rule" id="MF_00114"/>
    </source>
</evidence>
<keyword evidence="3 7" id="KW-0456">Lyase</keyword>
<feature type="active site" description="Proton donor/acceptor" evidence="7">
    <location>
        <position position="94"/>
    </location>
</feature>